<reference evidence="2 3" key="1">
    <citation type="journal article" date="2024" name="Nat. Commun.">
        <title>Phylogenomics reveals the evolutionary origins of lichenization in chlorophyte algae.</title>
        <authorList>
            <person name="Puginier C."/>
            <person name="Libourel C."/>
            <person name="Otte J."/>
            <person name="Skaloud P."/>
            <person name="Haon M."/>
            <person name="Grisel S."/>
            <person name="Petersen M."/>
            <person name="Berrin J.G."/>
            <person name="Delaux P.M."/>
            <person name="Dal Grande F."/>
            <person name="Keller J."/>
        </authorList>
    </citation>
    <scope>NUCLEOTIDE SEQUENCE [LARGE SCALE GENOMIC DNA]</scope>
    <source>
        <strain evidence="2 3">SAG 2523</strain>
    </source>
</reference>
<name>A0AAW1T5W5_9CHLO</name>
<feature type="compositionally biased region" description="Low complexity" evidence="1">
    <location>
        <begin position="178"/>
        <end position="192"/>
    </location>
</feature>
<evidence type="ECO:0000313" key="3">
    <source>
        <dbReference type="Proteomes" id="UP001485043"/>
    </source>
</evidence>
<organism evidence="2 3">
    <name type="scientific">Apatococcus fuscideae</name>
    <dbReference type="NCBI Taxonomy" id="2026836"/>
    <lineage>
        <taxon>Eukaryota</taxon>
        <taxon>Viridiplantae</taxon>
        <taxon>Chlorophyta</taxon>
        <taxon>core chlorophytes</taxon>
        <taxon>Trebouxiophyceae</taxon>
        <taxon>Chlorellales</taxon>
        <taxon>Chlorellaceae</taxon>
        <taxon>Apatococcus</taxon>
    </lineage>
</organism>
<protein>
    <recommendedName>
        <fullName evidence="4">Ubiquitin-like domain-containing protein</fullName>
    </recommendedName>
</protein>
<evidence type="ECO:0000313" key="2">
    <source>
        <dbReference type="EMBL" id="KAK9864396.1"/>
    </source>
</evidence>
<gene>
    <name evidence="2" type="ORF">WJX84_000437</name>
</gene>
<keyword evidence="3" id="KW-1185">Reference proteome</keyword>
<evidence type="ECO:0008006" key="4">
    <source>
        <dbReference type="Google" id="ProtNLM"/>
    </source>
</evidence>
<dbReference type="EMBL" id="JALJOV010000359">
    <property type="protein sequence ID" value="KAK9864396.1"/>
    <property type="molecule type" value="Genomic_DNA"/>
</dbReference>
<dbReference type="AlphaFoldDB" id="A0AAW1T5W5"/>
<feature type="compositionally biased region" description="Basic and acidic residues" evidence="1">
    <location>
        <begin position="126"/>
        <end position="141"/>
    </location>
</feature>
<comment type="caution">
    <text evidence="2">The sequence shown here is derived from an EMBL/GenBank/DDBJ whole genome shotgun (WGS) entry which is preliminary data.</text>
</comment>
<evidence type="ECO:0000256" key="1">
    <source>
        <dbReference type="SAM" id="MobiDB-lite"/>
    </source>
</evidence>
<proteinExistence type="predicted"/>
<dbReference type="Proteomes" id="UP001485043">
    <property type="component" value="Unassembled WGS sequence"/>
</dbReference>
<sequence>MSRKVSVRLLFGESIIERQGKHHIREIEVAADGSDSILAIKQKLAMAFGGKVTSDDFRLVFGPNDRKIGGQYRNDPSVDESQLKLQQFSVLTWLDKFPHWQITARPIQQTPPPPGVAIKKAAATAEGKDPEKAVTEARSKGEIPALKDLTAPWGPKPYKTSLEDLKANGYLPPQYLDSPLSPLEPAAPSVRA</sequence>
<feature type="region of interest" description="Disordered" evidence="1">
    <location>
        <begin position="122"/>
        <end position="192"/>
    </location>
</feature>
<accession>A0AAW1T5W5</accession>